<gene>
    <name evidence="2" type="ORF">AURDEDRAFT_177358</name>
</gene>
<dbReference type="OrthoDB" id="10649563at2759"/>
<dbReference type="Proteomes" id="UP000006514">
    <property type="component" value="Unassembled WGS sequence"/>
</dbReference>
<organism evidence="2 3">
    <name type="scientific">Auricularia subglabra (strain TFB-10046 / SS5)</name>
    <name type="common">White-rot fungus</name>
    <name type="synonym">Auricularia delicata (strain TFB10046)</name>
    <dbReference type="NCBI Taxonomy" id="717982"/>
    <lineage>
        <taxon>Eukaryota</taxon>
        <taxon>Fungi</taxon>
        <taxon>Dikarya</taxon>
        <taxon>Basidiomycota</taxon>
        <taxon>Agaricomycotina</taxon>
        <taxon>Agaricomycetes</taxon>
        <taxon>Auriculariales</taxon>
        <taxon>Auriculariaceae</taxon>
        <taxon>Auricularia</taxon>
    </lineage>
</organism>
<reference evidence="3" key="1">
    <citation type="journal article" date="2012" name="Science">
        <title>The Paleozoic origin of enzymatic lignin decomposition reconstructed from 31 fungal genomes.</title>
        <authorList>
            <person name="Floudas D."/>
            <person name="Binder M."/>
            <person name="Riley R."/>
            <person name="Barry K."/>
            <person name="Blanchette R.A."/>
            <person name="Henrissat B."/>
            <person name="Martinez A.T."/>
            <person name="Otillar R."/>
            <person name="Spatafora J.W."/>
            <person name="Yadav J.S."/>
            <person name="Aerts A."/>
            <person name="Benoit I."/>
            <person name="Boyd A."/>
            <person name="Carlson A."/>
            <person name="Copeland A."/>
            <person name="Coutinho P.M."/>
            <person name="de Vries R.P."/>
            <person name="Ferreira P."/>
            <person name="Findley K."/>
            <person name="Foster B."/>
            <person name="Gaskell J."/>
            <person name="Glotzer D."/>
            <person name="Gorecki P."/>
            <person name="Heitman J."/>
            <person name="Hesse C."/>
            <person name="Hori C."/>
            <person name="Igarashi K."/>
            <person name="Jurgens J.A."/>
            <person name="Kallen N."/>
            <person name="Kersten P."/>
            <person name="Kohler A."/>
            <person name="Kuees U."/>
            <person name="Kumar T.K.A."/>
            <person name="Kuo A."/>
            <person name="LaButti K."/>
            <person name="Larrondo L.F."/>
            <person name="Lindquist E."/>
            <person name="Ling A."/>
            <person name="Lombard V."/>
            <person name="Lucas S."/>
            <person name="Lundell T."/>
            <person name="Martin R."/>
            <person name="McLaughlin D.J."/>
            <person name="Morgenstern I."/>
            <person name="Morin E."/>
            <person name="Murat C."/>
            <person name="Nagy L.G."/>
            <person name="Nolan M."/>
            <person name="Ohm R.A."/>
            <person name="Patyshakuliyeva A."/>
            <person name="Rokas A."/>
            <person name="Ruiz-Duenas F.J."/>
            <person name="Sabat G."/>
            <person name="Salamov A."/>
            <person name="Samejima M."/>
            <person name="Schmutz J."/>
            <person name="Slot J.C."/>
            <person name="St John F."/>
            <person name="Stenlid J."/>
            <person name="Sun H."/>
            <person name="Sun S."/>
            <person name="Syed K."/>
            <person name="Tsang A."/>
            <person name="Wiebenga A."/>
            <person name="Young D."/>
            <person name="Pisabarro A."/>
            <person name="Eastwood D.C."/>
            <person name="Martin F."/>
            <person name="Cullen D."/>
            <person name="Grigoriev I.V."/>
            <person name="Hibbett D.S."/>
        </authorList>
    </citation>
    <scope>NUCLEOTIDE SEQUENCE [LARGE SCALE GENOMIC DNA]</scope>
    <source>
        <strain evidence="3">TFB10046</strain>
    </source>
</reference>
<protein>
    <submittedName>
        <fullName evidence="2">Uncharacterized protein</fullName>
    </submittedName>
</protein>
<dbReference type="AlphaFoldDB" id="J0WNY3"/>
<proteinExistence type="predicted"/>
<feature type="compositionally biased region" description="Low complexity" evidence="1">
    <location>
        <begin position="121"/>
        <end position="142"/>
    </location>
</feature>
<name>J0WNY3_AURST</name>
<evidence type="ECO:0000313" key="2">
    <source>
        <dbReference type="EMBL" id="EJD33562.1"/>
    </source>
</evidence>
<feature type="compositionally biased region" description="Acidic residues" evidence="1">
    <location>
        <begin position="98"/>
        <end position="116"/>
    </location>
</feature>
<keyword evidence="3" id="KW-1185">Reference proteome</keyword>
<accession>J0WNY3</accession>
<feature type="region of interest" description="Disordered" evidence="1">
    <location>
        <begin position="287"/>
        <end position="310"/>
    </location>
</feature>
<feature type="region of interest" description="Disordered" evidence="1">
    <location>
        <begin position="79"/>
        <end position="147"/>
    </location>
</feature>
<evidence type="ECO:0000313" key="3">
    <source>
        <dbReference type="Proteomes" id="UP000006514"/>
    </source>
</evidence>
<dbReference type="KEGG" id="adl:AURDEDRAFT_177358"/>
<dbReference type="EMBL" id="JH688173">
    <property type="protein sequence ID" value="EJD33562.1"/>
    <property type="molecule type" value="Genomic_DNA"/>
</dbReference>
<sequence length="577" mass="62923">MAGVDELLEWMAPRVSDLDLAPGSTEDVATSEIDGTFGQQRVVTTKDESAQASNTCRAPRATRATAITAQLKLAAIAEEDSDMSSAGIQGDDGPLEISDSEEPEEEFFGVDDELELESPTAEPDLPASPASPESPANAVESPVVDIPPGVCPKGKRKVGKAEAAKLAKAAEKAAAKALAAESSKSYIIQIPQLASEAERAVEIKKNISWTCFRTMVILAIGLASTEDAARDYPPDKGTLSYRFTELRGKYTQLDGEDDYLQFLAALDSRQKQKSNVLAKVWLSCPDASQPAKKGKGSSKGAPPEGEPLVGDPVQRKFVAELKAQIGPCADPSCKIVHCKVTRDGLHTQVTEFMFVHWAKHLEKAVEGVTYNRPPKTNILWEPYHPAGTVQAEVAGNPILAPLRPGARVSRTDKITEADKRTETVMEIIKAQAESTTKTTEMMSSLMKSFTEQFGQTASAHLGQATSAQLGPATHLGHPTQLAPDMRVYPLIEEVLVAMTREEKDRGIPKPRNYSQYLGAFEDSLGWRFVNDMCDGRRTFETLRQEFVEELRGIQHGPLRSIWDRFAFEADKVRNEGK</sequence>
<dbReference type="InParanoid" id="J0WNY3"/>
<evidence type="ECO:0000256" key="1">
    <source>
        <dbReference type="SAM" id="MobiDB-lite"/>
    </source>
</evidence>